<feature type="transmembrane region" description="Helical" evidence="7">
    <location>
        <begin position="180"/>
        <end position="197"/>
    </location>
</feature>
<evidence type="ECO:0000259" key="8">
    <source>
        <dbReference type="Pfam" id="PF03600"/>
    </source>
</evidence>
<dbReference type="AlphaFoldDB" id="A0A1I2P0G4"/>
<dbReference type="STRING" id="341036.SAMN05660649_00618"/>
<feature type="transmembrane region" description="Helical" evidence="7">
    <location>
        <begin position="384"/>
        <end position="404"/>
    </location>
</feature>
<dbReference type="PANTHER" id="PTHR43652:SF1">
    <property type="entry name" value="RESPONSE REGULATOR"/>
    <property type="match status" value="1"/>
</dbReference>
<feature type="domain" description="Citrate transporter-like" evidence="8">
    <location>
        <begin position="342"/>
        <end position="444"/>
    </location>
</feature>
<reference evidence="10" key="1">
    <citation type="submission" date="2016-10" db="EMBL/GenBank/DDBJ databases">
        <authorList>
            <person name="Varghese N."/>
            <person name="Submissions S."/>
        </authorList>
    </citation>
    <scope>NUCLEOTIDE SEQUENCE [LARGE SCALE GENOMIC DNA]</scope>
    <source>
        <strain evidence="10">DSM 17038</strain>
    </source>
</reference>
<feature type="transmembrane region" description="Helical" evidence="7">
    <location>
        <begin position="359"/>
        <end position="378"/>
    </location>
</feature>
<feature type="transmembrane region" description="Helical" evidence="7">
    <location>
        <begin position="273"/>
        <end position="294"/>
    </location>
</feature>
<dbReference type="PANTHER" id="PTHR43652">
    <property type="entry name" value="BASIC AMINO ACID ANTIPORTER YFCC-RELATED"/>
    <property type="match status" value="1"/>
</dbReference>
<feature type="transmembrane region" description="Helical" evidence="7">
    <location>
        <begin position="57"/>
        <end position="83"/>
    </location>
</feature>
<evidence type="ECO:0000313" key="10">
    <source>
        <dbReference type="Proteomes" id="UP000199337"/>
    </source>
</evidence>
<name>A0A1I2P0G4_9FIRM</name>
<keyword evidence="3 7" id="KW-0812">Transmembrane</keyword>
<feature type="transmembrane region" description="Helical" evidence="7">
    <location>
        <begin position="331"/>
        <end position="352"/>
    </location>
</feature>
<accession>A0A1I2P0G4</accession>
<keyword evidence="6 7" id="KW-0472">Membrane</keyword>
<evidence type="ECO:0000256" key="2">
    <source>
        <dbReference type="ARBA" id="ARBA00022448"/>
    </source>
</evidence>
<dbReference type="GO" id="GO:0055085">
    <property type="term" value="P:transmembrane transport"/>
    <property type="evidence" value="ECO:0007669"/>
    <property type="project" value="InterPro"/>
</dbReference>
<protein>
    <submittedName>
        <fullName evidence="9">Anion transporter</fullName>
    </submittedName>
</protein>
<comment type="subcellular location">
    <subcellularLocation>
        <location evidence="1">Membrane</location>
        <topology evidence="1">Multi-pass membrane protein</topology>
    </subcellularLocation>
</comment>
<proteinExistence type="predicted"/>
<dbReference type="Proteomes" id="UP000199337">
    <property type="component" value="Unassembled WGS sequence"/>
</dbReference>
<evidence type="ECO:0000256" key="1">
    <source>
        <dbReference type="ARBA" id="ARBA00004141"/>
    </source>
</evidence>
<evidence type="ECO:0000256" key="6">
    <source>
        <dbReference type="ARBA" id="ARBA00023136"/>
    </source>
</evidence>
<dbReference type="OrthoDB" id="5445144at2"/>
<dbReference type="InterPro" id="IPR051679">
    <property type="entry name" value="DASS-Related_Transporters"/>
</dbReference>
<evidence type="ECO:0000256" key="5">
    <source>
        <dbReference type="ARBA" id="ARBA00022989"/>
    </source>
</evidence>
<evidence type="ECO:0000313" key="9">
    <source>
        <dbReference type="EMBL" id="SFG08569.1"/>
    </source>
</evidence>
<feature type="transmembrane region" description="Helical" evidence="7">
    <location>
        <begin position="138"/>
        <end position="159"/>
    </location>
</feature>
<feature type="transmembrane region" description="Helical" evidence="7">
    <location>
        <begin position="6"/>
        <end position="23"/>
    </location>
</feature>
<feature type="domain" description="Citrate transporter-like" evidence="8">
    <location>
        <begin position="16"/>
        <end position="334"/>
    </location>
</feature>
<dbReference type="GO" id="GO:0005886">
    <property type="term" value="C:plasma membrane"/>
    <property type="evidence" value="ECO:0007669"/>
    <property type="project" value="TreeGrafter"/>
</dbReference>
<evidence type="ECO:0000256" key="3">
    <source>
        <dbReference type="ARBA" id="ARBA00022692"/>
    </source>
</evidence>
<feature type="transmembrane region" description="Helical" evidence="7">
    <location>
        <begin position="30"/>
        <end position="51"/>
    </location>
</feature>
<keyword evidence="4" id="KW-0677">Repeat</keyword>
<feature type="transmembrane region" description="Helical" evidence="7">
    <location>
        <begin position="425"/>
        <end position="445"/>
    </location>
</feature>
<keyword evidence="2" id="KW-0813">Transport</keyword>
<gene>
    <name evidence="9" type="ORF">SAMN05660649_00618</name>
</gene>
<evidence type="ECO:0000256" key="7">
    <source>
        <dbReference type="SAM" id="Phobius"/>
    </source>
</evidence>
<sequence length="448" mass="46820">MDAGNISIIIFAIAIVFYVGELLPIPIIAMLSAAAMVLFGVIPANTAWAAFSQDSVLVMAGIMVVGSTLFSTGAAGSLADMIIEIAGGKPKLSILLMLAISGVMSFVLGNTACTVIFLPLILGVVIKANDKSVYEQKYMQILTIITSVGGLMTLVGSPVNISASGMLVAAGYAPFTFTQFAKIALPMFIVVLIYAFTVGDKFADMIFGKNPEHCAFVKDFIAQREKSNLKAKDDAAITNGPVILKKAKYKKTISTVILLATIGGLITQQYHGISLGTVAILGGLACVITGCITLEELYHKIDWGTLLLLGGTIGSAAGLANSGGGKIIAEFFVGLLGSAITPISVFVVLSLISFIISQLMSNTASVGVMIPIGVSLAAELGMNPLPVAIGITLCASCSFITPMASPTQALVINWGSYRFMDYVKYSGPISVLLVLMVLVLVPILYPLI</sequence>
<keyword evidence="10" id="KW-1185">Reference proteome</keyword>
<keyword evidence="5 7" id="KW-1133">Transmembrane helix</keyword>
<dbReference type="RefSeq" id="WP_092468620.1">
    <property type="nucleotide sequence ID" value="NZ_FOOX01000002.1"/>
</dbReference>
<feature type="transmembrane region" description="Helical" evidence="7">
    <location>
        <begin position="95"/>
        <end position="126"/>
    </location>
</feature>
<organism evidence="9 10">
    <name type="scientific">Desulfotruncus arcticus DSM 17038</name>
    <dbReference type="NCBI Taxonomy" id="1121424"/>
    <lineage>
        <taxon>Bacteria</taxon>
        <taxon>Bacillati</taxon>
        <taxon>Bacillota</taxon>
        <taxon>Clostridia</taxon>
        <taxon>Eubacteriales</taxon>
        <taxon>Desulfallaceae</taxon>
        <taxon>Desulfotruncus</taxon>
    </lineage>
</organism>
<evidence type="ECO:0000256" key="4">
    <source>
        <dbReference type="ARBA" id="ARBA00022737"/>
    </source>
</evidence>
<dbReference type="EMBL" id="FOOX01000002">
    <property type="protein sequence ID" value="SFG08569.1"/>
    <property type="molecule type" value="Genomic_DNA"/>
</dbReference>
<dbReference type="Pfam" id="PF03600">
    <property type="entry name" value="CitMHS"/>
    <property type="match status" value="2"/>
</dbReference>
<feature type="transmembrane region" description="Helical" evidence="7">
    <location>
        <begin position="301"/>
        <end position="319"/>
    </location>
</feature>
<dbReference type="InterPro" id="IPR004680">
    <property type="entry name" value="Cit_transptr-like_dom"/>
</dbReference>